<dbReference type="GO" id="GO:0008360">
    <property type="term" value="P:regulation of cell shape"/>
    <property type="evidence" value="ECO:0007669"/>
    <property type="project" value="UniProtKB-UniRule"/>
</dbReference>
<dbReference type="Gene3D" id="2.40.440.10">
    <property type="entry name" value="L,D-transpeptidase catalytic domain-like"/>
    <property type="match status" value="1"/>
</dbReference>
<evidence type="ECO:0000256" key="10">
    <source>
        <dbReference type="SAM" id="MobiDB-lite"/>
    </source>
</evidence>
<feature type="active site" description="Nucleophile" evidence="9">
    <location>
        <position position="162"/>
    </location>
</feature>
<sequence>MLGGCMQTTVEPASEASMTPRDKKLLAAAPYEKATIPEPYQRHIVGYHRKEVPGTIVVDSDARYLYYVLDGGKAIRYGVTVGEEALAWSGVAKVGRKAEWPTWTPTADIKKRMDVPNFVGSGPQNPMGARALYLYEGNKDTLYRIHGTNQPEYIGQAISSGCIRMTNEDIIDLYNRVKPNSVVVVLAPGQGDSPFSPTAKPRMASVSLFD</sequence>
<organism evidence="12 13">
    <name type="scientific">Undibacter mobilis</name>
    <dbReference type="NCBI Taxonomy" id="2292256"/>
    <lineage>
        <taxon>Bacteria</taxon>
        <taxon>Pseudomonadati</taxon>
        <taxon>Pseudomonadota</taxon>
        <taxon>Alphaproteobacteria</taxon>
        <taxon>Hyphomicrobiales</taxon>
        <taxon>Nitrobacteraceae</taxon>
        <taxon>Undibacter</taxon>
    </lineage>
</organism>
<dbReference type="InterPro" id="IPR038063">
    <property type="entry name" value="Transpep_catalytic_dom"/>
</dbReference>
<evidence type="ECO:0000256" key="3">
    <source>
        <dbReference type="ARBA" id="ARBA00022676"/>
    </source>
</evidence>
<comment type="pathway">
    <text evidence="1 9">Cell wall biogenesis; peptidoglycan biosynthesis.</text>
</comment>
<keyword evidence="8 9" id="KW-0961">Cell wall biogenesis/degradation</keyword>
<keyword evidence="6 9" id="KW-0133">Cell shape</keyword>
<dbReference type="GO" id="GO:0016757">
    <property type="term" value="F:glycosyltransferase activity"/>
    <property type="evidence" value="ECO:0007669"/>
    <property type="project" value="UniProtKB-KW"/>
</dbReference>
<evidence type="ECO:0000313" key="13">
    <source>
        <dbReference type="Proteomes" id="UP000263993"/>
    </source>
</evidence>
<keyword evidence="13" id="KW-1185">Reference proteome</keyword>
<feature type="compositionally biased region" description="Polar residues" evidence="10">
    <location>
        <begin position="1"/>
        <end position="11"/>
    </location>
</feature>
<evidence type="ECO:0000256" key="6">
    <source>
        <dbReference type="ARBA" id="ARBA00022960"/>
    </source>
</evidence>
<accession>A0A371B4A5</accession>
<dbReference type="Proteomes" id="UP000263993">
    <property type="component" value="Unassembled WGS sequence"/>
</dbReference>
<reference evidence="13" key="1">
    <citation type="submission" date="2018-08" db="EMBL/GenBank/DDBJ databases">
        <authorList>
            <person name="Kim S.-J."/>
            <person name="Jung G.-Y."/>
        </authorList>
    </citation>
    <scope>NUCLEOTIDE SEQUENCE [LARGE SCALE GENOMIC DNA]</scope>
    <source>
        <strain evidence="13">GY_H</strain>
    </source>
</reference>
<protein>
    <submittedName>
        <fullName evidence="12">L,D-transpeptidase</fullName>
    </submittedName>
</protein>
<feature type="domain" description="L,D-TPase catalytic" evidence="11">
    <location>
        <begin position="54"/>
        <end position="186"/>
    </location>
</feature>
<keyword evidence="3" id="KW-0328">Glycosyltransferase</keyword>
<evidence type="ECO:0000259" key="11">
    <source>
        <dbReference type="PROSITE" id="PS52029"/>
    </source>
</evidence>
<evidence type="ECO:0000256" key="7">
    <source>
        <dbReference type="ARBA" id="ARBA00022984"/>
    </source>
</evidence>
<keyword evidence="4" id="KW-0808">Transferase</keyword>
<dbReference type="UniPathway" id="UPA00219"/>
<evidence type="ECO:0000256" key="9">
    <source>
        <dbReference type="PROSITE-ProRule" id="PRU01373"/>
    </source>
</evidence>
<name>A0A371B4A5_9BRAD</name>
<dbReference type="SUPFAM" id="SSF141523">
    <property type="entry name" value="L,D-transpeptidase catalytic domain-like"/>
    <property type="match status" value="1"/>
</dbReference>
<evidence type="ECO:0000256" key="2">
    <source>
        <dbReference type="ARBA" id="ARBA00005992"/>
    </source>
</evidence>
<evidence type="ECO:0000256" key="8">
    <source>
        <dbReference type="ARBA" id="ARBA00023316"/>
    </source>
</evidence>
<comment type="similarity">
    <text evidence="2">Belongs to the YkuD family.</text>
</comment>
<keyword evidence="5" id="KW-0378">Hydrolase</keyword>
<dbReference type="GO" id="GO:0071972">
    <property type="term" value="F:peptidoglycan L,D-transpeptidase activity"/>
    <property type="evidence" value="ECO:0007669"/>
    <property type="project" value="TreeGrafter"/>
</dbReference>
<dbReference type="CDD" id="cd16913">
    <property type="entry name" value="YkuD_like"/>
    <property type="match status" value="1"/>
</dbReference>
<evidence type="ECO:0000256" key="5">
    <source>
        <dbReference type="ARBA" id="ARBA00022801"/>
    </source>
</evidence>
<keyword evidence="7 9" id="KW-0573">Peptidoglycan synthesis</keyword>
<feature type="active site" description="Proton donor/acceptor" evidence="9">
    <location>
        <position position="146"/>
    </location>
</feature>
<comment type="caution">
    <text evidence="12">The sequence shown here is derived from an EMBL/GenBank/DDBJ whole genome shotgun (WGS) entry which is preliminary data.</text>
</comment>
<dbReference type="PANTHER" id="PTHR30582">
    <property type="entry name" value="L,D-TRANSPEPTIDASE"/>
    <property type="match status" value="1"/>
</dbReference>
<dbReference type="GO" id="GO:0005576">
    <property type="term" value="C:extracellular region"/>
    <property type="evidence" value="ECO:0007669"/>
    <property type="project" value="TreeGrafter"/>
</dbReference>
<dbReference type="GO" id="GO:0018104">
    <property type="term" value="P:peptidoglycan-protein cross-linking"/>
    <property type="evidence" value="ECO:0007669"/>
    <property type="project" value="TreeGrafter"/>
</dbReference>
<dbReference type="FunFam" id="2.40.440.10:FF:000002">
    <property type="entry name" value="L,D-transpeptidase ErfK/SrfK"/>
    <property type="match status" value="1"/>
</dbReference>
<dbReference type="Pfam" id="PF03734">
    <property type="entry name" value="YkuD"/>
    <property type="match status" value="1"/>
</dbReference>
<gene>
    <name evidence="12" type="ORF">DXH78_16945</name>
</gene>
<dbReference type="PANTHER" id="PTHR30582:SF24">
    <property type="entry name" value="L,D-TRANSPEPTIDASE ERFK_SRFK-RELATED"/>
    <property type="match status" value="1"/>
</dbReference>
<dbReference type="InterPro" id="IPR005490">
    <property type="entry name" value="LD_TPept_cat_dom"/>
</dbReference>
<feature type="region of interest" description="Disordered" evidence="10">
    <location>
        <begin position="1"/>
        <end position="21"/>
    </location>
</feature>
<evidence type="ECO:0000313" key="12">
    <source>
        <dbReference type="EMBL" id="RDV02418.1"/>
    </source>
</evidence>
<evidence type="ECO:0000256" key="4">
    <source>
        <dbReference type="ARBA" id="ARBA00022679"/>
    </source>
</evidence>
<proteinExistence type="inferred from homology"/>
<dbReference type="OrthoDB" id="8478453at2"/>
<evidence type="ECO:0000256" key="1">
    <source>
        <dbReference type="ARBA" id="ARBA00004752"/>
    </source>
</evidence>
<dbReference type="AlphaFoldDB" id="A0A371B4A5"/>
<dbReference type="EMBL" id="QRGO01000002">
    <property type="protein sequence ID" value="RDV02418.1"/>
    <property type="molecule type" value="Genomic_DNA"/>
</dbReference>
<dbReference type="InterPro" id="IPR050979">
    <property type="entry name" value="LD-transpeptidase"/>
</dbReference>
<dbReference type="PROSITE" id="PS52029">
    <property type="entry name" value="LD_TPASE"/>
    <property type="match status" value="1"/>
</dbReference>
<dbReference type="GO" id="GO:0071555">
    <property type="term" value="P:cell wall organization"/>
    <property type="evidence" value="ECO:0007669"/>
    <property type="project" value="UniProtKB-UniRule"/>
</dbReference>